<dbReference type="PANTHER" id="PTHR42774:SF3">
    <property type="entry name" value="KETOHEXOKINASE"/>
    <property type="match status" value="1"/>
</dbReference>
<evidence type="ECO:0000259" key="1">
    <source>
        <dbReference type="Pfam" id="PF00294"/>
    </source>
</evidence>
<dbReference type="OrthoDB" id="204058at2759"/>
<reference evidence="2" key="1">
    <citation type="submission" date="2021-06" db="EMBL/GenBank/DDBJ databases">
        <authorList>
            <person name="Kallberg Y."/>
            <person name="Tangrot J."/>
            <person name="Rosling A."/>
        </authorList>
    </citation>
    <scope>NUCLEOTIDE SEQUENCE</scope>
    <source>
        <strain evidence="2">FL966</strain>
    </source>
</reference>
<evidence type="ECO:0000313" key="2">
    <source>
        <dbReference type="EMBL" id="CAG8578137.1"/>
    </source>
</evidence>
<proteinExistence type="predicted"/>
<dbReference type="SUPFAM" id="SSF141571">
    <property type="entry name" value="Pentapeptide repeat-like"/>
    <property type="match status" value="1"/>
</dbReference>
<protein>
    <submittedName>
        <fullName evidence="2">19071_t:CDS:1</fullName>
    </submittedName>
</protein>
<keyword evidence="3" id="KW-1185">Reference proteome</keyword>
<sequence>MVAKHRQIPLKILAIGTVHEDIILYVDKLDSVDNMQGTQKIEKRFGGSAGNTLAVLSQFPMTRSWVMAPMACKEASKVFIQDFESRNIKTSTCVFRPYVEHPQTTYFIHTDAEDSRAVVNYNSIEELTFEEFKRKFDFICTIELASLNTSLPFNWIHLEGHNADAKKMIDYIDSRVWRNKTIISVKLDKPYKKGLESLMKKADVIFFSQVFAESKGYVRDAAFDFLKFMGKFCKETAYLFCTWGSSGAMFYNNKSKRVYAVSAMQVPIVVDSVGAGDTFVACAIYSLVQGMSPEGCLRFSCELASRKCAQFGFDGMIDEMGRLRKMLKSTGLFELRKKQKPQPINAIDSGFADDNDSIYSFCQYDNSINNTFTNSIDSNSTFSNSIDSNSTFTNSVDSNSTFTNSIHSNSTFTNSVHSNSTFTNSVYNNSMFINNSIYNNSTFINSRNNSRHLIKEKHTKII</sequence>
<organism evidence="2 3">
    <name type="scientific">Cetraspora pellucida</name>
    <dbReference type="NCBI Taxonomy" id="1433469"/>
    <lineage>
        <taxon>Eukaryota</taxon>
        <taxon>Fungi</taxon>
        <taxon>Fungi incertae sedis</taxon>
        <taxon>Mucoromycota</taxon>
        <taxon>Glomeromycotina</taxon>
        <taxon>Glomeromycetes</taxon>
        <taxon>Diversisporales</taxon>
        <taxon>Gigasporaceae</taxon>
        <taxon>Cetraspora</taxon>
    </lineage>
</organism>
<dbReference type="Gene3D" id="3.40.1190.20">
    <property type="match status" value="1"/>
</dbReference>
<gene>
    <name evidence="2" type="ORF">CPELLU_LOCUS5961</name>
</gene>
<dbReference type="InterPro" id="IPR011611">
    <property type="entry name" value="PfkB_dom"/>
</dbReference>
<name>A0A9N9BSG5_9GLOM</name>
<dbReference type="Proteomes" id="UP000789759">
    <property type="component" value="Unassembled WGS sequence"/>
</dbReference>
<dbReference type="SUPFAM" id="SSF53613">
    <property type="entry name" value="Ribokinase-like"/>
    <property type="match status" value="1"/>
</dbReference>
<dbReference type="EMBL" id="CAJVQA010003575">
    <property type="protein sequence ID" value="CAG8578137.1"/>
    <property type="molecule type" value="Genomic_DNA"/>
</dbReference>
<feature type="domain" description="Carbohydrate kinase PfkB" evidence="1">
    <location>
        <begin position="11"/>
        <end position="312"/>
    </location>
</feature>
<dbReference type="PANTHER" id="PTHR42774">
    <property type="entry name" value="PHOSPHOTRANSFERASE SYSTEM TRANSPORT PROTEIN"/>
    <property type="match status" value="1"/>
</dbReference>
<dbReference type="Pfam" id="PF00294">
    <property type="entry name" value="PfkB"/>
    <property type="match status" value="1"/>
</dbReference>
<comment type="caution">
    <text evidence="2">The sequence shown here is derived from an EMBL/GenBank/DDBJ whole genome shotgun (WGS) entry which is preliminary data.</text>
</comment>
<evidence type="ECO:0000313" key="3">
    <source>
        <dbReference type="Proteomes" id="UP000789759"/>
    </source>
</evidence>
<accession>A0A9N9BSG5</accession>
<dbReference type="InterPro" id="IPR052562">
    <property type="entry name" value="Ketohexokinase-related"/>
</dbReference>
<dbReference type="AlphaFoldDB" id="A0A9N9BSG5"/>
<dbReference type="InterPro" id="IPR029056">
    <property type="entry name" value="Ribokinase-like"/>
</dbReference>